<dbReference type="Proteomes" id="UP000203816">
    <property type="component" value="Segment"/>
</dbReference>
<gene>
    <name evidence="1" type="ORF">MP1_gp0254</name>
</gene>
<protein>
    <submittedName>
        <fullName evidence="1">Long tail fiber distal subunit</fullName>
    </submittedName>
</protein>
<dbReference type="GeneID" id="29059316"/>
<dbReference type="RefSeq" id="YP_009280112.1">
    <property type="nucleotide sequence ID" value="NC_031020.1"/>
</dbReference>
<dbReference type="OrthoDB" id="94at10239"/>
<dbReference type="EMBL" id="KX078569">
    <property type="protein sequence ID" value="ANM46408.1"/>
    <property type="molecule type" value="Genomic_DNA"/>
</dbReference>
<sequence length="568" mass="61691">MADLTRIQFKRSKTPNVRPAPDTVAEGEIILNLADRAILTKLGNEIIDLGFAKGGKVDGNIDLNGNFDQKNGNITTTGNLTVNGKSNLNSLTITEIGDYSGIDIKHGDKYLRLQNMPIGLSEFASISKRDADGTQTSSFKIPIGIGTAATQEWTNSLIKSNGFSTIVRNPNGTDRLCIVANNSGEAGAYDYANNRWAFVHNQASMEIYGAATITASAASPDYANIRLKKGDGRYVQIETKPHAGSSDMLAFVYKQADGTNQHVITLPYDNGTLSTREWTNTMIKDLGNGVGVASPRGTTEIANNDDGNMGFWDKTTKRWLFVVHPESTNLSTIGLNIRNRTPNGDQSRIELASPNNANKIGLWTYNDGRNLLSAYNNGSWTNIQISDTGFDVPVSLRLTGGDYAGLQMMRSDGTYTRIEQNPMSAGYLLTFIGRDASGRNQHVLSMPRVTGTLATEDYVGSRGFATQSWVNSQGFSKGTPELRFNNVRNIASTGGSDHGSGSGAYSLTTFGESMEGYMLATRQTNAAGQWTEWTGYALYKSGHAYYENSTTLKFSGGRGIRFQARIAY</sequence>
<name>A0A192YA64_9CAUD</name>
<reference evidence="1 2" key="1">
    <citation type="submission" date="2016-04" db="EMBL/GenBank/DDBJ databases">
        <title>Comparative genomics of Morganella phages MP1 and MP2 define new clades among the T4 and T7-like Viruses.</title>
        <authorList>
            <person name="Pinto G."/>
            <person name="Oliveira A."/>
            <person name="Malgorzata L."/>
            <person name="Kropinski A."/>
            <person name="Azeredo J."/>
        </authorList>
    </citation>
    <scope>NUCLEOTIDE SEQUENCE [LARGE SCALE GENOMIC DNA]</scope>
</reference>
<accession>A0A192YA64</accession>
<dbReference type="KEGG" id="vg:29059316"/>
<evidence type="ECO:0000313" key="2">
    <source>
        <dbReference type="Proteomes" id="UP000203816"/>
    </source>
</evidence>
<evidence type="ECO:0000313" key="1">
    <source>
        <dbReference type="EMBL" id="ANM46408.1"/>
    </source>
</evidence>
<proteinExistence type="predicted"/>
<keyword evidence="2" id="KW-1185">Reference proteome</keyword>
<organism evidence="1 2">
    <name type="scientific">Morganella phage vB_MmoM_MP1</name>
    <dbReference type="NCBI Taxonomy" id="1852628"/>
    <lineage>
        <taxon>Viruses</taxon>
        <taxon>Duplodnaviria</taxon>
        <taxon>Heunggongvirae</taxon>
        <taxon>Uroviricota</taxon>
        <taxon>Caudoviricetes</taxon>
        <taxon>Pantevenvirales</taxon>
        <taxon>Straboviridae</taxon>
        <taxon>Gualtarvirus</taxon>
        <taxon>Gualtarvirus mp1</taxon>
    </lineage>
</organism>